<proteinExistence type="inferred from homology"/>
<dbReference type="Gene3D" id="3.30.160.60">
    <property type="entry name" value="Classic Zinc Finger"/>
    <property type="match status" value="1"/>
</dbReference>
<comment type="subcellular location">
    <subcellularLocation>
        <location evidence="1 11">Nucleus</location>
    </subcellularLocation>
</comment>
<keyword evidence="9" id="KW-0804">Transcription</keyword>
<dbReference type="GO" id="GO:0070461">
    <property type="term" value="C:SAGA-type complex"/>
    <property type="evidence" value="ECO:0007669"/>
    <property type="project" value="UniProtKB-ARBA"/>
</dbReference>
<evidence type="ECO:0000256" key="6">
    <source>
        <dbReference type="ARBA" id="ARBA00022853"/>
    </source>
</evidence>
<sequence length="1330" mass="146580">MSDPQSRRPKVSSNTSNFTASTNKRKGPSSLPASTNAPKRLRATLPSRQLASVSTSSIYPSNEISVARFVRAREVEIRALEDGMRRAKKFQMRRAFQDVPRDMRRRTASHNPRRVPTRLRRRAVREMKEDQTPLKYGGSGSSTGKGTKGRLRAEGINKAKGEKVYREKDREEAQRHLGAVPAGYRANMTPTDEVLQDASSKDGILVNPFQTQMPKANRSTILKTPPTPLARFRKRQIHKTWLPTHMFHTKRAHMTAPSEPLWRFAIPLTPTAKSYRPTHRANTLRGAVAWDTSYIATIGLEGPEASLIGLLKSLGVGINCEEDPWASIGIGKKWRDGSRFWEGWTFEKDGCPVGGIAPVTVIWSAKERGTDTTERQEEFSAKKRERRRAFIRVHPAGFLQLWRNIVRLAKVQKPAVTVEDLRFEIGSIEISGPGATEALCSALWPTPSPGGKAFPSNSPQSIWKDFSTLINPSSLPANVLLAFTVSDPRLRYPPQTTPILHDTFRSHITQVLATWPLDVDQSAPAIFNRNARLAASRTLPSQRSINRRKGSAMPGEYPDPRPTDPQIPILLCASRNTGMWTLLLPWKCVLPIWRTIMYYPLSTGGNPRFGGLKEIRQVAFESSRPWFPGDYPGTNAGWTWEIQERVVRKKEWEKRPKSKRIEWQSVDLGNGRKGEVGRGWACDWEVMLTKDEDLMKHGKYCFPRVFHHLQSSKISDILHSHSLNDLDVFTHSPHLFTVKITLLSRGVPKTCARVYRLPTTNAILRAQWLSLIPHSKSIPQSKNRTRRPLPRLPNDAPPHLQRRALATNLLKPELYKKTLPQPGSKDYPVVPEKDDLIGFVTSGNFNLGEGKGTAVANLFASKTLGVLKPALSIAIHPLTTTQPTLIRMSEDGPAGDSAPSDLPKSGIRLPAGGLESLTKSILEDVLYNIISSITLSSHRSEKLLRMSSAATQAESAALSHLDSQPPPPKGAPPPTMPSMTFNTAGAIWENGRVSLKGNPLKTTPEIICPHCKLPRLMYPISGKGAQTPDLTKEYCMLYPWVQRPGHDVYGNPFPTDMAKSKKERELMRQQLKNAEKESVGTPGSQDAESVAGGEGGGTGKEIKLNTGGKPASYIPWHTCPNCKRSLLITRFAQHLEKCLGISGRQSSRNAMAKLTSQNGTGSGTGVANTPLGSRMGTPVPGSSQGGSISNPKDKRNSPVKKFGPADEDEGEGDETPEKKKKKKSSYVKKADREKPSKDTSNPKVKPKNKDSSKEQDKDPGGLKKSTKQNDGAEKFDGKRDREEAGDEGPRKKIKLSLNKEGSVASTANSEAGSNIVVGNTTAGAEGGGAD</sequence>
<dbReference type="Pfam" id="PF08170">
    <property type="entry name" value="POPLD"/>
    <property type="match status" value="1"/>
</dbReference>
<dbReference type="GO" id="GO:0008270">
    <property type="term" value="F:zinc ion binding"/>
    <property type="evidence" value="ECO:0007669"/>
    <property type="project" value="UniProtKB-KW"/>
</dbReference>
<feature type="region of interest" description="Disordered" evidence="12">
    <location>
        <begin position="954"/>
        <end position="976"/>
    </location>
</feature>
<comment type="similarity">
    <text evidence="11">Belongs to the SGF11 family.</text>
</comment>
<dbReference type="GO" id="GO:0000172">
    <property type="term" value="C:ribonuclease MRP complex"/>
    <property type="evidence" value="ECO:0007669"/>
    <property type="project" value="InterPro"/>
</dbReference>
<feature type="region of interest" description="Disordered" evidence="12">
    <location>
        <begin position="1072"/>
        <end position="1104"/>
    </location>
</feature>
<evidence type="ECO:0000256" key="1">
    <source>
        <dbReference type="ARBA" id="ARBA00004123"/>
    </source>
</evidence>
<keyword evidence="8 11" id="KW-0010">Activator</keyword>
<accession>A0A8E2JNM3</accession>
<feature type="compositionally biased region" description="Low complexity" evidence="12">
    <location>
        <begin position="12"/>
        <end position="22"/>
    </location>
</feature>
<dbReference type="InterPro" id="IPR009723">
    <property type="entry name" value="Pop1_N"/>
</dbReference>
<feature type="compositionally biased region" description="Polar residues" evidence="12">
    <location>
        <begin position="1180"/>
        <end position="1190"/>
    </location>
</feature>
<evidence type="ECO:0000256" key="12">
    <source>
        <dbReference type="SAM" id="MobiDB-lite"/>
    </source>
</evidence>
<keyword evidence="17" id="KW-1185">Reference proteome</keyword>
<keyword evidence="4" id="KW-0863">Zinc-finger</keyword>
<feature type="domain" description="POP1 C-terminal" evidence="15">
    <location>
        <begin position="735"/>
        <end position="862"/>
    </location>
</feature>
<dbReference type="EMBL" id="KV750746">
    <property type="protein sequence ID" value="OCL03394.1"/>
    <property type="molecule type" value="Genomic_DNA"/>
</dbReference>
<organism evidence="16 17">
    <name type="scientific">Glonium stellatum</name>
    <dbReference type="NCBI Taxonomy" id="574774"/>
    <lineage>
        <taxon>Eukaryota</taxon>
        <taxon>Fungi</taxon>
        <taxon>Dikarya</taxon>
        <taxon>Ascomycota</taxon>
        <taxon>Pezizomycotina</taxon>
        <taxon>Dothideomycetes</taxon>
        <taxon>Pleosporomycetidae</taxon>
        <taxon>Gloniales</taxon>
        <taxon>Gloniaceae</taxon>
        <taxon>Glonium</taxon>
    </lineage>
</organism>
<keyword evidence="6" id="KW-0156">Chromatin regulator</keyword>
<dbReference type="InterPro" id="IPR039182">
    <property type="entry name" value="Pop1"/>
</dbReference>
<dbReference type="Proteomes" id="UP000250140">
    <property type="component" value="Unassembled WGS sequence"/>
</dbReference>
<evidence type="ECO:0000313" key="17">
    <source>
        <dbReference type="Proteomes" id="UP000250140"/>
    </source>
</evidence>
<evidence type="ECO:0000256" key="3">
    <source>
        <dbReference type="ARBA" id="ARBA00022723"/>
    </source>
</evidence>
<gene>
    <name evidence="16" type="ORF">AOQ84DRAFT_302869</name>
</gene>
<dbReference type="GO" id="GO:0001682">
    <property type="term" value="P:tRNA 5'-leader removal"/>
    <property type="evidence" value="ECO:0007669"/>
    <property type="project" value="InterPro"/>
</dbReference>
<keyword evidence="10" id="KW-0539">Nucleus</keyword>
<reference evidence="16 17" key="1">
    <citation type="journal article" date="2016" name="Nat. Commun.">
        <title>Ectomycorrhizal ecology is imprinted in the genome of the dominant symbiotic fungus Cenococcum geophilum.</title>
        <authorList>
            <consortium name="DOE Joint Genome Institute"/>
            <person name="Peter M."/>
            <person name="Kohler A."/>
            <person name="Ohm R.A."/>
            <person name="Kuo A."/>
            <person name="Krutzmann J."/>
            <person name="Morin E."/>
            <person name="Arend M."/>
            <person name="Barry K.W."/>
            <person name="Binder M."/>
            <person name="Choi C."/>
            <person name="Clum A."/>
            <person name="Copeland A."/>
            <person name="Grisel N."/>
            <person name="Haridas S."/>
            <person name="Kipfer T."/>
            <person name="LaButti K."/>
            <person name="Lindquist E."/>
            <person name="Lipzen A."/>
            <person name="Maire R."/>
            <person name="Meier B."/>
            <person name="Mihaltcheva S."/>
            <person name="Molinier V."/>
            <person name="Murat C."/>
            <person name="Poggeler S."/>
            <person name="Quandt C.A."/>
            <person name="Sperisen C."/>
            <person name="Tritt A."/>
            <person name="Tisserant E."/>
            <person name="Crous P.W."/>
            <person name="Henrissat B."/>
            <person name="Nehls U."/>
            <person name="Egli S."/>
            <person name="Spatafora J.W."/>
            <person name="Grigoriev I.V."/>
            <person name="Martin F.M."/>
        </authorList>
    </citation>
    <scope>NUCLEOTIDE SEQUENCE [LARGE SCALE GENOMIC DNA]</scope>
    <source>
        <strain evidence="16 17">CBS 207.34</strain>
    </source>
</reference>
<evidence type="ECO:0000256" key="8">
    <source>
        <dbReference type="ARBA" id="ARBA00023159"/>
    </source>
</evidence>
<dbReference type="Pfam" id="PF06978">
    <property type="entry name" value="POP1_N"/>
    <property type="match status" value="1"/>
</dbReference>
<dbReference type="GO" id="GO:0006325">
    <property type="term" value="P:chromatin organization"/>
    <property type="evidence" value="ECO:0007669"/>
    <property type="project" value="UniProtKB-KW"/>
</dbReference>
<evidence type="ECO:0000256" key="9">
    <source>
        <dbReference type="ARBA" id="ARBA00023163"/>
    </source>
</evidence>
<feature type="region of interest" description="Disordered" evidence="12">
    <location>
        <begin position="777"/>
        <end position="798"/>
    </location>
</feature>
<feature type="region of interest" description="Disordered" evidence="12">
    <location>
        <begin position="538"/>
        <end position="560"/>
    </location>
</feature>
<feature type="compositionally biased region" description="Basic and acidic residues" evidence="12">
    <location>
        <begin position="1247"/>
        <end position="1261"/>
    </location>
</feature>
<dbReference type="PANTHER" id="PTHR22731">
    <property type="entry name" value="RIBONUCLEASES P/MRP PROTEIN SUBUNIT POP1"/>
    <property type="match status" value="1"/>
</dbReference>
<dbReference type="OrthoDB" id="442863at2759"/>
<dbReference type="InterPro" id="IPR012590">
    <property type="entry name" value="POPLD_dom"/>
</dbReference>
<feature type="region of interest" description="Disordered" evidence="12">
    <location>
        <begin position="1154"/>
        <end position="1330"/>
    </location>
</feature>
<feature type="compositionally biased region" description="Polar residues" evidence="12">
    <location>
        <begin position="1154"/>
        <end position="1171"/>
    </location>
</feature>
<feature type="compositionally biased region" description="Pro residues" evidence="12">
    <location>
        <begin position="964"/>
        <end position="976"/>
    </location>
</feature>
<evidence type="ECO:0000259" key="14">
    <source>
        <dbReference type="Pfam" id="PF08170"/>
    </source>
</evidence>
<feature type="domain" description="POPLD" evidence="14">
    <location>
        <begin position="580"/>
        <end position="684"/>
    </location>
</feature>
<dbReference type="GO" id="GO:0005655">
    <property type="term" value="C:nucleolar ribonuclease P complex"/>
    <property type="evidence" value="ECO:0007669"/>
    <property type="project" value="InterPro"/>
</dbReference>
<dbReference type="PANTHER" id="PTHR22731:SF3">
    <property type="entry name" value="RIBONUCLEASES P_MRP PROTEIN SUBUNIT POP1"/>
    <property type="match status" value="1"/>
</dbReference>
<feature type="region of interest" description="Disordered" evidence="12">
    <location>
        <begin position="126"/>
        <end position="149"/>
    </location>
</feature>
<dbReference type="InterPro" id="IPR013246">
    <property type="entry name" value="SAGA_su_Sgf11"/>
</dbReference>
<evidence type="ECO:0000256" key="2">
    <source>
        <dbReference type="ARBA" id="ARBA00022694"/>
    </source>
</evidence>
<feature type="region of interest" description="Disordered" evidence="12">
    <location>
        <begin position="1"/>
        <end position="40"/>
    </location>
</feature>
<name>A0A8E2JNM3_9PEZI</name>
<dbReference type="Pfam" id="PF08209">
    <property type="entry name" value="Sgf11"/>
    <property type="match status" value="1"/>
</dbReference>
<feature type="compositionally biased region" description="Basic and acidic residues" evidence="12">
    <location>
        <begin position="1270"/>
        <end position="1290"/>
    </location>
</feature>
<protein>
    <recommendedName>
        <fullName evidence="11">SAGA-associated factor 11</fullName>
    </recommendedName>
</protein>
<evidence type="ECO:0000256" key="5">
    <source>
        <dbReference type="ARBA" id="ARBA00022833"/>
    </source>
</evidence>
<evidence type="ECO:0000259" key="13">
    <source>
        <dbReference type="Pfam" id="PF06978"/>
    </source>
</evidence>
<keyword evidence="3" id="KW-0479">Metal-binding</keyword>
<evidence type="ECO:0000256" key="10">
    <source>
        <dbReference type="ARBA" id="ARBA00023242"/>
    </source>
</evidence>
<evidence type="ECO:0000259" key="15">
    <source>
        <dbReference type="Pfam" id="PF22770"/>
    </source>
</evidence>
<dbReference type="Pfam" id="PF22770">
    <property type="entry name" value="POP1_C"/>
    <property type="match status" value="1"/>
</dbReference>
<dbReference type="InterPro" id="IPR055079">
    <property type="entry name" value="POP1_C"/>
</dbReference>
<feature type="compositionally biased region" description="Polar residues" evidence="12">
    <location>
        <begin position="1303"/>
        <end position="1321"/>
    </location>
</feature>
<evidence type="ECO:0000256" key="7">
    <source>
        <dbReference type="ARBA" id="ARBA00023015"/>
    </source>
</evidence>
<feature type="compositionally biased region" description="Acidic residues" evidence="12">
    <location>
        <begin position="1205"/>
        <end position="1214"/>
    </location>
</feature>
<evidence type="ECO:0000256" key="4">
    <source>
        <dbReference type="ARBA" id="ARBA00022771"/>
    </source>
</evidence>
<keyword evidence="5" id="KW-0862">Zinc</keyword>
<feature type="compositionally biased region" description="Basic and acidic residues" evidence="12">
    <location>
        <begin position="1228"/>
        <end position="1237"/>
    </location>
</feature>
<keyword evidence="2" id="KW-0819">tRNA processing</keyword>
<evidence type="ECO:0000313" key="16">
    <source>
        <dbReference type="EMBL" id="OCL03394.1"/>
    </source>
</evidence>
<feature type="domain" description="Pop1 N-terminal" evidence="13">
    <location>
        <begin position="69"/>
        <end position="302"/>
    </location>
</feature>
<keyword evidence="7" id="KW-0805">Transcription regulation</keyword>
<evidence type="ECO:0000256" key="11">
    <source>
        <dbReference type="RuleBase" id="RU261113"/>
    </source>
</evidence>